<evidence type="ECO:0000313" key="1">
    <source>
        <dbReference type="EMBL" id="RDW61760.1"/>
    </source>
</evidence>
<dbReference type="RefSeq" id="XP_026598891.1">
    <property type="nucleotide sequence ID" value="XM_026752448.1"/>
</dbReference>
<dbReference type="AlphaFoldDB" id="A0A3D8QJA9"/>
<dbReference type="Proteomes" id="UP000256690">
    <property type="component" value="Unassembled WGS sequence"/>
</dbReference>
<protein>
    <submittedName>
        <fullName evidence="1">Uncharacterized protein</fullName>
    </submittedName>
</protein>
<keyword evidence="2" id="KW-1185">Reference proteome</keyword>
<dbReference type="EMBL" id="PVWQ01000016">
    <property type="protein sequence ID" value="RDW61760.1"/>
    <property type="molecule type" value="Genomic_DNA"/>
</dbReference>
<name>A0A3D8QJA9_9EURO</name>
<gene>
    <name evidence="1" type="ORF">DSM5745_10432</name>
</gene>
<evidence type="ECO:0000313" key="2">
    <source>
        <dbReference type="Proteomes" id="UP000256690"/>
    </source>
</evidence>
<sequence>MAFFTISNRQASPLEARRLNKFTDHVKGVMPVEEYLDRVDPYTTSTLRWPRPFDSTPSSPVIVQQIEPHREDILSILDAHNLPPRAYLRLTVHSVTKRGYPSARPRTLLSLTYITDPFHRRSPQTPSKPEMDTARDKVVELLKTKGIANIDTEIVFTNQAFNPLLFDLPDPDPLFSPFRYTIRPIICSRILPKYTNAWQKVGLFYIGLTVEDNLKYPTLIIPVSPGTVTNWAALDHDIRSLLRDQGVPEFDVEFWPGPLRETWNADAEVVDECDRSFQRVKIEERERCMKGRWRPNLDVLDGPAKTRKEEKVGGDEEAVDESGLQGFFAIPRSEEPGRCLTPCPLLEDVLANYKSPFVG</sequence>
<accession>A0A3D8QJA9</accession>
<dbReference type="OrthoDB" id="5424209at2759"/>
<reference evidence="1 2" key="1">
    <citation type="journal article" date="2018" name="IMA Fungus">
        <title>IMA Genome-F 9: Draft genome sequence of Annulohypoxylon stygium, Aspergillus mulundensis, Berkeleyomyces basicola (syn. Thielaviopsis basicola), Ceratocystis smalleyi, two Cercospora beticola strains, Coleophoma cylindrospora, Fusarium fracticaudum, Phialophora cf. hyalina, and Morchella septimelata.</title>
        <authorList>
            <person name="Wingfield B.D."/>
            <person name="Bills G.F."/>
            <person name="Dong Y."/>
            <person name="Huang W."/>
            <person name="Nel W.J."/>
            <person name="Swalarsk-Parry B.S."/>
            <person name="Vaghefi N."/>
            <person name="Wilken P.M."/>
            <person name="An Z."/>
            <person name="de Beer Z.W."/>
            <person name="De Vos L."/>
            <person name="Chen L."/>
            <person name="Duong T.A."/>
            <person name="Gao Y."/>
            <person name="Hammerbacher A."/>
            <person name="Kikkert J.R."/>
            <person name="Li Y."/>
            <person name="Li H."/>
            <person name="Li K."/>
            <person name="Li Q."/>
            <person name="Liu X."/>
            <person name="Ma X."/>
            <person name="Naidoo K."/>
            <person name="Pethybridge S.J."/>
            <person name="Sun J."/>
            <person name="Steenkamp E.T."/>
            <person name="van der Nest M.A."/>
            <person name="van Wyk S."/>
            <person name="Wingfield M.J."/>
            <person name="Xiong C."/>
            <person name="Yue Q."/>
            <person name="Zhang X."/>
        </authorList>
    </citation>
    <scope>NUCLEOTIDE SEQUENCE [LARGE SCALE GENOMIC DNA]</scope>
    <source>
        <strain evidence="1 2">DSM 5745</strain>
    </source>
</reference>
<proteinExistence type="predicted"/>
<comment type="caution">
    <text evidence="1">The sequence shown here is derived from an EMBL/GenBank/DDBJ whole genome shotgun (WGS) entry which is preliminary data.</text>
</comment>
<dbReference type="GeneID" id="38120802"/>
<organism evidence="1 2">
    <name type="scientific">Aspergillus mulundensis</name>
    <dbReference type="NCBI Taxonomy" id="1810919"/>
    <lineage>
        <taxon>Eukaryota</taxon>
        <taxon>Fungi</taxon>
        <taxon>Dikarya</taxon>
        <taxon>Ascomycota</taxon>
        <taxon>Pezizomycotina</taxon>
        <taxon>Eurotiomycetes</taxon>
        <taxon>Eurotiomycetidae</taxon>
        <taxon>Eurotiales</taxon>
        <taxon>Aspergillaceae</taxon>
        <taxon>Aspergillus</taxon>
        <taxon>Aspergillus subgen. Nidulantes</taxon>
    </lineage>
</organism>